<dbReference type="AlphaFoldDB" id="A0AA36EFP7"/>
<protein>
    <submittedName>
        <fullName evidence="1">Uncharacterized protein</fullName>
    </submittedName>
</protein>
<sequence length="99" mass="11738">MVKSQESRLKLAMDQIEKKHEERLKHHARNFEYEITKLCDVAKVYHEIIVEQFKKVHDSINLKVDVLADAITKFMEYHTSFSTKLDAKSKQDSKVFEKL</sequence>
<evidence type="ECO:0000313" key="1">
    <source>
        <dbReference type="EMBL" id="CAI9294703.1"/>
    </source>
</evidence>
<name>A0AA36EFP7_LACSI</name>
<accession>A0AA36EFP7</accession>
<proteinExistence type="predicted"/>
<organism evidence="1 2">
    <name type="scientific">Lactuca saligna</name>
    <name type="common">Willowleaf lettuce</name>
    <dbReference type="NCBI Taxonomy" id="75948"/>
    <lineage>
        <taxon>Eukaryota</taxon>
        <taxon>Viridiplantae</taxon>
        <taxon>Streptophyta</taxon>
        <taxon>Embryophyta</taxon>
        <taxon>Tracheophyta</taxon>
        <taxon>Spermatophyta</taxon>
        <taxon>Magnoliopsida</taxon>
        <taxon>eudicotyledons</taxon>
        <taxon>Gunneridae</taxon>
        <taxon>Pentapetalae</taxon>
        <taxon>asterids</taxon>
        <taxon>campanulids</taxon>
        <taxon>Asterales</taxon>
        <taxon>Asteraceae</taxon>
        <taxon>Cichorioideae</taxon>
        <taxon>Cichorieae</taxon>
        <taxon>Lactucinae</taxon>
        <taxon>Lactuca</taxon>
    </lineage>
</organism>
<reference evidence="1" key="1">
    <citation type="submission" date="2023-04" db="EMBL/GenBank/DDBJ databases">
        <authorList>
            <person name="Vijverberg K."/>
            <person name="Xiong W."/>
            <person name="Schranz E."/>
        </authorList>
    </citation>
    <scope>NUCLEOTIDE SEQUENCE</scope>
</reference>
<evidence type="ECO:0000313" key="2">
    <source>
        <dbReference type="Proteomes" id="UP001177003"/>
    </source>
</evidence>
<dbReference type="EMBL" id="OX465083">
    <property type="protein sequence ID" value="CAI9294703.1"/>
    <property type="molecule type" value="Genomic_DNA"/>
</dbReference>
<gene>
    <name evidence="1" type="ORF">LSALG_LOCUS33673</name>
</gene>
<dbReference type="Proteomes" id="UP001177003">
    <property type="component" value="Chromosome 7"/>
</dbReference>
<keyword evidence="2" id="KW-1185">Reference proteome</keyword>